<name>Q0IEL9_AEDAE</name>
<keyword evidence="2" id="KW-1133">Transmembrane helix</keyword>
<accession>Q0IEL9</accession>
<proteinExistence type="predicted"/>
<dbReference type="Proteomes" id="UP000682892">
    <property type="component" value="Chromosome 3"/>
</dbReference>
<protein>
    <submittedName>
        <fullName evidence="3">AAEL009504-PA</fullName>
    </submittedName>
</protein>
<keyword evidence="2" id="KW-0472">Membrane</keyword>
<dbReference type="EMBL" id="CH477586">
    <property type="protein sequence ID" value="EAT38626.1"/>
    <property type="molecule type" value="Genomic_DNA"/>
</dbReference>
<reference evidence="3" key="2">
    <citation type="journal article" date="2007" name="Science">
        <title>Genome sequence of Aedes aegypti, a major arbovirus vector.</title>
        <authorList>
            <person name="Nene V."/>
            <person name="Wortman J.R."/>
            <person name="Lawson D."/>
            <person name="Haas B."/>
            <person name="Kodira C."/>
            <person name="Tu Z.J."/>
            <person name="Loftus B."/>
            <person name="Xi Z."/>
            <person name="Megy K."/>
            <person name="Grabherr M."/>
            <person name="Ren Q."/>
            <person name="Zdobnov E.M."/>
            <person name="Lobo N.F."/>
            <person name="Campbell K.S."/>
            <person name="Brown S.E."/>
            <person name="Bonaldo M.F."/>
            <person name="Zhu J."/>
            <person name="Sinkins S.P."/>
            <person name="Hogenkamp D.G."/>
            <person name="Amedeo P."/>
            <person name="Arensburger P."/>
            <person name="Atkinson P.W."/>
            <person name="Bidwell S."/>
            <person name="Biedler J."/>
            <person name="Birney E."/>
            <person name="Bruggner R.V."/>
            <person name="Costas J."/>
            <person name="Coy M.R."/>
            <person name="Crabtree J."/>
            <person name="Crawford M."/>
            <person name="Debruyn B."/>
            <person name="Decaprio D."/>
            <person name="Eiglmeier K."/>
            <person name="Eisenstadt E."/>
            <person name="El-Dorry H."/>
            <person name="Gelbart W.M."/>
            <person name="Gomes S.L."/>
            <person name="Hammond M."/>
            <person name="Hannick L.I."/>
            <person name="Hogan J.R."/>
            <person name="Holmes M.H."/>
            <person name="Jaffe D."/>
            <person name="Johnston J.S."/>
            <person name="Kennedy R.C."/>
            <person name="Koo H."/>
            <person name="Kravitz S."/>
            <person name="Kriventseva E.V."/>
            <person name="Kulp D."/>
            <person name="Labutti K."/>
            <person name="Lee E."/>
            <person name="Li S."/>
            <person name="Lovin D.D."/>
            <person name="Mao C."/>
            <person name="Mauceli E."/>
            <person name="Menck C.F."/>
            <person name="Miller J.R."/>
            <person name="Montgomery P."/>
            <person name="Mori A."/>
            <person name="Nascimento A.L."/>
            <person name="Naveira H.F."/>
            <person name="Nusbaum C."/>
            <person name="O'leary S."/>
            <person name="Orvis J."/>
            <person name="Pertea M."/>
            <person name="Quesneville H."/>
            <person name="Reidenbach K.R."/>
            <person name="Rogers Y.H."/>
            <person name="Roth C.W."/>
            <person name="Schneider J.R."/>
            <person name="Schatz M."/>
            <person name="Shumway M."/>
            <person name="Stanke M."/>
            <person name="Stinson E.O."/>
            <person name="Tubio J.M."/>
            <person name="Vanzee J.P."/>
            <person name="Verjovski-Almeida S."/>
            <person name="Werner D."/>
            <person name="White O."/>
            <person name="Wyder S."/>
            <person name="Zeng Q."/>
            <person name="Zhao Q."/>
            <person name="Zhao Y."/>
            <person name="Hill C.A."/>
            <person name="Raikhel A.S."/>
            <person name="Soares M.B."/>
            <person name="Knudson D.L."/>
            <person name="Lee N.H."/>
            <person name="Galagan J."/>
            <person name="Salzberg S.L."/>
            <person name="Paulsen I.T."/>
            <person name="Dimopoulos G."/>
            <person name="Collins F.H."/>
            <person name="Birren B."/>
            <person name="Fraser-Liggett C.M."/>
            <person name="Severson D.W."/>
        </authorList>
    </citation>
    <scope>NUCLEOTIDE SEQUENCE [LARGE SCALE GENOMIC DNA]</scope>
    <source>
        <strain evidence="3">Liverpool</strain>
    </source>
</reference>
<dbReference type="HOGENOM" id="CLU_1579781_0_0_1"/>
<feature type="region of interest" description="Disordered" evidence="1">
    <location>
        <begin position="119"/>
        <end position="152"/>
    </location>
</feature>
<reference evidence="3" key="3">
    <citation type="submission" date="2012-09" db="EMBL/GenBank/DDBJ databases">
        <authorList>
            <consortium name="VectorBase"/>
        </authorList>
    </citation>
    <scope>NUCLEOTIDE SEQUENCE</scope>
    <source>
        <strain evidence="3">Liverpool</strain>
    </source>
</reference>
<evidence type="ECO:0000256" key="1">
    <source>
        <dbReference type="SAM" id="MobiDB-lite"/>
    </source>
</evidence>
<feature type="transmembrane region" description="Helical" evidence="2">
    <location>
        <begin position="48"/>
        <end position="71"/>
    </location>
</feature>
<dbReference type="AlphaFoldDB" id="Q0IEL9"/>
<reference evidence="3" key="1">
    <citation type="submission" date="2005-10" db="EMBL/GenBank/DDBJ databases">
        <authorList>
            <person name="Loftus B.J."/>
            <person name="Nene V.M."/>
            <person name="Hannick L.I."/>
            <person name="Bidwell S."/>
            <person name="Haas B."/>
            <person name="Amedeo P."/>
            <person name="Orvis J."/>
            <person name="Wortman J.R."/>
            <person name="White O.R."/>
            <person name="Salzberg S."/>
            <person name="Shumway M."/>
            <person name="Koo H."/>
            <person name="Zhao Y."/>
            <person name="Holmes M."/>
            <person name="Miller J."/>
            <person name="Schatz M."/>
            <person name="Pop M."/>
            <person name="Pai G."/>
            <person name="Utterback T."/>
            <person name="Rogers Y.-H."/>
            <person name="Kravitz S."/>
            <person name="Fraser C.M."/>
        </authorList>
    </citation>
    <scope>NUCLEOTIDE SEQUENCE</scope>
    <source>
        <strain evidence="3">Liverpool</strain>
    </source>
</reference>
<sequence>MDKVSCGIWGCWPVPSDLPTTTTTVLPLLNDTTVEESTESFDAFQASIINILVAVVLVVEVCIVVSLLVLLKRSEGISREGFMSSWLLKINELDIQPDRNEDETTESGTQERLIQWVDEQEGSPPNQSELENFESSDDQELEKLSDSDPLVQPEISHKVQIDNILHDEK</sequence>
<evidence type="ECO:0000256" key="2">
    <source>
        <dbReference type="SAM" id="Phobius"/>
    </source>
</evidence>
<keyword evidence="2" id="KW-0812">Transmembrane</keyword>
<organism evidence="3 4">
    <name type="scientific">Aedes aegypti</name>
    <name type="common">Yellowfever mosquito</name>
    <name type="synonym">Culex aegypti</name>
    <dbReference type="NCBI Taxonomy" id="7159"/>
    <lineage>
        <taxon>Eukaryota</taxon>
        <taxon>Metazoa</taxon>
        <taxon>Ecdysozoa</taxon>
        <taxon>Arthropoda</taxon>
        <taxon>Hexapoda</taxon>
        <taxon>Insecta</taxon>
        <taxon>Pterygota</taxon>
        <taxon>Neoptera</taxon>
        <taxon>Endopterygota</taxon>
        <taxon>Diptera</taxon>
        <taxon>Nematocera</taxon>
        <taxon>Culicoidea</taxon>
        <taxon>Culicidae</taxon>
        <taxon>Culicinae</taxon>
        <taxon>Aedini</taxon>
        <taxon>Aedes</taxon>
        <taxon>Stegomyia</taxon>
    </lineage>
</organism>
<evidence type="ECO:0000313" key="4">
    <source>
        <dbReference type="Proteomes" id="UP000682892"/>
    </source>
</evidence>
<evidence type="ECO:0000313" key="3">
    <source>
        <dbReference type="EMBL" id="EAT38626.1"/>
    </source>
</evidence>
<dbReference type="PaxDb" id="7159-AAEL009504-PA"/>
<feature type="compositionally biased region" description="Acidic residues" evidence="1">
    <location>
        <begin position="131"/>
        <end position="140"/>
    </location>
</feature>
<gene>
    <name evidence="3" type="ORF">AaeL_AAEL009504</name>
</gene>